<keyword evidence="1" id="KW-0732">Signal</keyword>
<dbReference type="NCBIfam" id="NF047539">
    <property type="entry name" value="XAC2610_fam"/>
    <property type="match status" value="1"/>
</dbReference>
<evidence type="ECO:0000256" key="1">
    <source>
        <dbReference type="SAM" id="SignalP"/>
    </source>
</evidence>
<dbReference type="EMBL" id="CAIJDE010000017">
    <property type="protein sequence ID" value="CAC9972383.1"/>
    <property type="molecule type" value="Genomic_DNA"/>
</dbReference>
<dbReference type="AlphaFoldDB" id="A0A9N8IXY3"/>
<evidence type="ECO:0000313" key="2">
    <source>
        <dbReference type="EMBL" id="CAC9972383.1"/>
    </source>
</evidence>
<comment type="caution">
    <text evidence="2">The sequence shown here is derived from an EMBL/GenBank/DDBJ whole genome shotgun (WGS) entry which is preliminary data.</text>
</comment>
<accession>A0A9N8IXY3</accession>
<name>A0A9N8IXY3_9FLAO</name>
<feature type="chain" id="PRO_5040505604" evidence="1">
    <location>
        <begin position="20"/>
        <end position="170"/>
    </location>
</feature>
<dbReference type="InterPro" id="IPR058087">
    <property type="entry name" value="XAC2610_dom"/>
</dbReference>
<keyword evidence="3" id="KW-1185">Reference proteome</keyword>
<sequence>MKKLFLPICFLFVFSISYSQNEVSVVQKDKSEFKVSFEDDFETLKIKNAKTGQIQVIKNVEASITGKQSRLEVNDFNFDGFLDFASFHTDDGMGVYTIYQIFIFNPKTKQFDSLNFPSNFSPKCDMFCDVKIDKTKKILTSSCRGGARNHTDVWKYDKNKKLILSKTQSY</sequence>
<protein>
    <submittedName>
        <fullName evidence="2">Uncharacterized protein</fullName>
    </submittedName>
</protein>
<dbReference type="RefSeq" id="WP_180855927.1">
    <property type="nucleotide sequence ID" value="NZ_CAIJDE010000017.1"/>
</dbReference>
<feature type="signal peptide" evidence="1">
    <location>
        <begin position="1"/>
        <end position="19"/>
    </location>
</feature>
<proteinExistence type="predicted"/>
<evidence type="ECO:0000313" key="3">
    <source>
        <dbReference type="Proteomes" id="UP000533639"/>
    </source>
</evidence>
<organism evidence="2 3">
    <name type="scientific">Flavobacterium panici</name>
    <dbReference type="NCBI Taxonomy" id="2654843"/>
    <lineage>
        <taxon>Bacteria</taxon>
        <taxon>Pseudomonadati</taxon>
        <taxon>Bacteroidota</taxon>
        <taxon>Flavobacteriia</taxon>
        <taxon>Flavobacteriales</taxon>
        <taxon>Flavobacteriaceae</taxon>
        <taxon>Flavobacterium</taxon>
    </lineage>
</organism>
<reference evidence="2 3" key="1">
    <citation type="submission" date="2020-06" db="EMBL/GenBank/DDBJ databases">
        <authorList>
            <person name="Criscuolo A."/>
        </authorList>
    </citation>
    <scope>NUCLEOTIDE SEQUENCE [LARGE SCALE GENOMIC DNA]</scope>
    <source>
        <strain evidence="2">PXU-55</strain>
    </source>
</reference>
<gene>
    <name evidence="2" type="ORF">FLAPXU55_00059</name>
</gene>
<dbReference type="Proteomes" id="UP000533639">
    <property type="component" value="Unassembled WGS sequence"/>
</dbReference>